<proteinExistence type="predicted"/>
<dbReference type="EMBL" id="JAYRBN010000008">
    <property type="protein sequence ID" value="KAL2750765.1"/>
    <property type="molecule type" value="Genomic_DNA"/>
</dbReference>
<organism evidence="2 3">
    <name type="scientific">Vespula maculifrons</name>
    <name type="common">Eastern yellow jacket</name>
    <name type="synonym">Wasp</name>
    <dbReference type="NCBI Taxonomy" id="7453"/>
    <lineage>
        <taxon>Eukaryota</taxon>
        <taxon>Metazoa</taxon>
        <taxon>Ecdysozoa</taxon>
        <taxon>Arthropoda</taxon>
        <taxon>Hexapoda</taxon>
        <taxon>Insecta</taxon>
        <taxon>Pterygota</taxon>
        <taxon>Neoptera</taxon>
        <taxon>Endopterygota</taxon>
        <taxon>Hymenoptera</taxon>
        <taxon>Apocrita</taxon>
        <taxon>Aculeata</taxon>
        <taxon>Vespoidea</taxon>
        <taxon>Vespidae</taxon>
        <taxon>Vespinae</taxon>
        <taxon>Vespula</taxon>
    </lineage>
</organism>
<comment type="caution">
    <text evidence="2">The sequence shown here is derived from an EMBL/GenBank/DDBJ whole genome shotgun (WGS) entry which is preliminary data.</text>
</comment>
<dbReference type="Proteomes" id="UP001607303">
    <property type="component" value="Unassembled WGS sequence"/>
</dbReference>
<reference evidence="2 3" key="1">
    <citation type="journal article" date="2024" name="Ann. Entomol. Soc. Am.">
        <title>Genomic analyses of the southern and eastern yellowjacket wasps (Hymenoptera: Vespidae) reveal evolutionary signatures of social life.</title>
        <authorList>
            <person name="Catto M.A."/>
            <person name="Caine P.B."/>
            <person name="Orr S.E."/>
            <person name="Hunt B.G."/>
            <person name="Goodisman M.A.D."/>
        </authorList>
    </citation>
    <scope>NUCLEOTIDE SEQUENCE [LARGE SCALE GENOMIC DNA]</scope>
    <source>
        <strain evidence="2">232</strain>
        <tissue evidence="2">Head and thorax</tissue>
    </source>
</reference>
<gene>
    <name evidence="2" type="ORF">V1477_000868</name>
</gene>
<evidence type="ECO:0000256" key="1">
    <source>
        <dbReference type="SAM" id="MobiDB-lite"/>
    </source>
</evidence>
<dbReference type="AlphaFoldDB" id="A0ABD2D063"/>
<accession>A0ABD2D063</accession>
<feature type="region of interest" description="Disordered" evidence="1">
    <location>
        <begin position="66"/>
        <end position="139"/>
    </location>
</feature>
<name>A0ABD2D063_VESMC</name>
<sequence>MSAEHKREALVIAASSMKFLRESLHSIFPGRFRSRESLNGNFLSSREAFPEAAALLLILIKSEFHEEEKKKKEEEGEKRRRGEEGRGGGERRGWKRRRSRRELGKTFHILESSNSDKTPVFPTPTKHEISSETLAFSEI</sequence>
<evidence type="ECO:0000313" key="2">
    <source>
        <dbReference type="EMBL" id="KAL2750765.1"/>
    </source>
</evidence>
<feature type="compositionally biased region" description="Basic and acidic residues" evidence="1">
    <location>
        <begin position="66"/>
        <end position="92"/>
    </location>
</feature>
<protein>
    <submittedName>
        <fullName evidence="2">Uncharacterized protein</fullName>
    </submittedName>
</protein>
<keyword evidence="3" id="KW-1185">Reference proteome</keyword>
<evidence type="ECO:0000313" key="3">
    <source>
        <dbReference type="Proteomes" id="UP001607303"/>
    </source>
</evidence>